<evidence type="ECO:0000313" key="2">
    <source>
        <dbReference type="EMBL" id="MDT0264585.1"/>
    </source>
</evidence>
<gene>
    <name evidence="2" type="ORF">RM423_24875</name>
</gene>
<name>A0ABU2JHY1_9ACTN</name>
<protein>
    <submittedName>
        <fullName evidence="2">IS630 family transposase</fullName>
    </submittedName>
</protein>
<dbReference type="InterPro" id="IPR047655">
    <property type="entry name" value="Transpos_IS630-like"/>
</dbReference>
<dbReference type="SUPFAM" id="SSF46689">
    <property type="entry name" value="Homeodomain-like"/>
    <property type="match status" value="1"/>
</dbReference>
<dbReference type="PANTHER" id="PTHR30347:SF1">
    <property type="entry name" value="MECHANOSENSITIVE CHANNEL MSCK"/>
    <property type="match status" value="1"/>
</dbReference>
<proteinExistence type="predicted"/>
<reference evidence="3" key="1">
    <citation type="submission" date="2023-07" db="EMBL/GenBank/DDBJ databases">
        <title>30 novel species of actinomycetes from the DSMZ collection.</title>
        <authorList>
            <person name="Nouioui I."/>
        </authorList>
    </citation>
    <scope>NUCLEOTIDE SEQUENCE [LARGE SCALE GENOMIC DNA]</scope>
    <source>
        <strain evidence="3">DSM 44399</strain>
    </source>
</reference>
<dbReference type="PANTHER" id="PTHR30347">
    <property type="entry name" value="POTASSIUM CHANNEL RELATED"/>
    <property type="match status" value="1"/>
</dbReference>
<dbReference type="EMBL" id="JAVREH010000182">
    <property type="protein sequence ID" value="MDT0264585.1"/>
    <property type="molecule type" value="Genomic_DNA"/>
</dbReference>
<dbReference type="Pfam" id="PF13358">
    <property type="entry name" value="DDE_3"/>
    <property type="match status" value="1"/>
</dbReference>
<dbReference type="InterPro" id="IPR036397">
    <property type="entry name" value="RNaseH_sf"/>
</dbReference>
<evidence type="ECO:0000313" key="3">
    <source>
        <dbReference type="Proteomes" id="UP001183176"/>
    </source>
</evidence>
<dbReference type="SUPFAM" id="SSF53098">
    <property type="entry name" value="Ribonuclease H-like"/>
    <property type="match status" value="1"/>
</dbReference>
<feature type="non-terminal residue" evidence="2">
    <location>
        <position position="1"/>
    </location>
</feature>
<comment type="caution">
    <text evidence="2">The sequence shown here is derived from an EMBL/GenBank/DDBJ whole genome shotgun (WGS) entry which is preliminary data.</text>
</comment>
<dbReference type="InterPro" id="IPR052702">
    <property type="entry name" value="MscS-like_channel"/>
</dbReference>
<dbReference type="InterPro" id="IPR012337">
    <property type="entry name" value="RNaseH-like_sf"/>
</dbReference>
<dbReference type="Pfam" id="PF13551">
    <property type="entry name" value="HTH_29"/>
    <property type="match status" value="1"/>
</dbReference>
<keyword evidence="3" id="KW-1185">Reference proteome</keyword>
<feature type="domain" description="Tc1-like transposase DDE" evidence="1">
    <location>
        <begin position="161"/>
        <end position="306"/>
    </location>
</feature>
<sequence>AEDRAELTRWTRTPSLPAGLAQRARIVLLADEGVGTNEIVHRVGVSKPTVIAWKKRYAAEGIAGLEDRPKRGRPAQVDEVAVVLATLESPPEELGVTHWSSRLLADHLGGISNVWVARIWRKWGLQPWRRETFKFSTDPNLEAKVRDVVGLYLAPPEKAVVLSIDEKSQIQALDRTAPILPMRPGLPEKATHDYVRHGTTTLFAALEIATGKITDACYPRHRSDEFLKFLKQVAKAYPRVKLHLIVDNYATHKHPAVQAWLANNPRITMHFTPTSGSWLNMVEIFFGIITRQAIRRGTFTSVKDLIAAIETYIDAWNERCQPFTWTKTADEILTKAT</sequence>
<evidence type="ECO:0000259" key="1">
    <source>
        <dbReference type="Pfam" id="PF13358"/>
    </source>
</evidence>
<dbReference type="Gene3D" id="3.30.420.10">
    <property type="entry name" value="Ribonuclease H-like superfamily/Ribonuclease H"/>
    <property type="match status" value="1"/>
</dbReference>
<dbReference type="NCBIfam" id="NF033545">
    <property type="entry name" value="transpos_IS630"/>
    <property type="match status" value="1"/>
</dbReference>
<dbReference type="RefSeq" id="WP_311425717.1">
    <property type="nucleotide sequence ID" value="NZ_JAVREH010000182.1"/>
</dbReference>
<feature type="non-terminal residue" evidence="2">
    <location>
        <position position="337"/>
    </location>
</feature>
<dbReference type="InterPro" id="IPR038717">
    <property type="entry name" value="Tc1-like_DDE_dom"/>
</dbReference>
<accession>A0ABU2JHY1</accession>
<dbReference type="Proteomes" id="UP001183176">
    <property type="component" value="Unassembled WGS sequence"/>
</dbReference>
<organism evidence="2 3">
    <name type="scientific">Jatrophihabitans lederbergiae</name>
    <dbReference type="NCBI Taxonomy" id="3075547"/>
    <lineage>
        <taxon>Bacteria</taxon>
        <taxon>Bacillati</taxon>
        <taxon>Actinomycetota</taxon>
        <taxon>Actinomycetes</taxon>
        <taxon>Jatrophihabitantales</taxon>
        <taxon>Jatrophihabitantaceae</taxon>
        <taxon>Jatrophihabitans</taxon>
    </lineage>
</organism>
<dbReference type="InterPro" id="IPR009057">
    <property type="entry name" value="Homeodomain-like_sf"/>
</dbReference>